<organism evidence="2 3">
    <name type="scientific">Actinoplanes derwentensis</name>
    <dbReference type="NCBI Taxonomy" id="113562"/>
    <lineage>
        <taxon>Bacteria</taxon>
        <taxon>Bacillati</taxon>
        <taxon>Actinomycetota</taxon>
        <taxon>Actinomycetes</taxon>
        <taxon>Micromonosporales</taxon>
        <taxon>Micromonosporaceae</taxon>
        <taxon>Actinoplanes</taxon>
    </lineage>
</organism>
<evidence type="ECO:0000259" key="1">
    <source>
        <dbReference type="Pfam" id="PF13569"/>
    </source>
</evidence>
<dbReference type="InterPro" id="IPR025406">
    <property type="entry name" value="DUF4132"/>
</dbReference>
<evidence type="ECO:0000313" key="3">
    <source>
        <dbReference type="Proteomes" id="UP000198688"/>
    </source>
</evidence>
<reference evidence="2 3" key="1">
    <citation type="submission" date="2016-10" db="EMBL/GenBank/DDBJ databases">
        <authorList>
            <person name="de Groot N.N."/>
        </authorList>
    </citation>
    <scope>NUCLEOTIDE SEQUENCE [LARGE SCALE GENOMIC DNA]</scope>
    <source>
        <strain evidence="2 3">DSM 43941</strain>
    </source>
</reference>
<dbReference type="EMBL" id="LT629758">
    <property type="protein sequence ID" value="SDT27346.1"/>
    <property type="molecule type" value="Genomic_DNA"/>
</dbReference>
<dbReference type="Pfam" id="PF13569">
    <property type="entry name" value="DUF4132"/>
    <property type="match status" value="1"/>
</dbReference>
<keyword evidence="3" id="KW-1185">Reference proteome</keyword>
<dbReference type="AlphaFoldDB" id="A0A1H1Z2D5"/>
<protein>
    <recommendedName>
        <fullName evidence="1">DUF4132 domain-containing protein</fullName>
    </recommendedName>
</protein>
<dbReference type="RefSeq" id="WP_197686230.1">
    <property type="nucleotide sequence ID" value="NZ_BOMJ01000001.1"/>
</dbReference>
<dbReference type="STRING" id="113562.SAMN04489716_3085"/>
<accession>A0A1H1Z2D5</accession>
<feature type="domain" description="DUF4132" evidence="1">
    <location>
        <begin position="891"/>
        <end position="1080"/>
    </location>
</feature>
<sequence>MQRFEVVDEATLVVPPVWLKQRTPRRGSVGVKPFVPDPEARALVQRLLAGTDPGEVTGMLDAGTTEEAVRVAALAWRHDSRDAPPLGAAAIAMLLASGQMAHSEDMVRFADLWISERDLAFAAVAAVELMSLVVLDDTAPPHHRYWASATRGVRHLKPGESSPPGRSDAPFRILLRVRAALAAAPEEEFEQVQAALEPFRSGLPETRVACSVLVPRADWVEPDVAAAVAGADAVRAGMLIYAAGTGEQAEALAGLTNHWSLLRRHGAVYSLVDGLGAAAAPAMFRWYDRDVSLLGVAVERWLLSVLATLPGDEVMRGLVERITVRNVRPALLDAATRFPSRAMRILAEHGGERAVAELLHTHVLGHLDLVEQVRPGLSPAAAARIEAIVSAAATVVAAPVSALPGVLAEPPWQRRAKTGKPPVITGLTCADEPSVSWLPDEREQWARTPAATGPYSGADWAKLAERIVDDRAPSAHATALFTQAPEEIVRPVLTRWNPRYLWDATAGLRLTGVRFGADATPVLLTAARVNPVEYGPLLMPFSSPEVAVQMADWLARLKAARRIALAWLLRHPAEAARALIPAALGKAGTERRQAERALLTLHANGHTEHIRAAVSAFGLPGVAGLGAGVGADPRADAGVDLGAADVAGLPADDVAGLRAGVAAGVEVLLATDPLAMLPARMPVIPAWAAPALLPPVRLRDGSGVLPADAAGNLVTILMISKPGDPYAGVEIVRDAVEPADLAEFGWALFQQWQSAGAVAKENWALDALGLIGDDDTVRRLAPLILAWPGEGGHAKAVSGVTVLAAIGTDVALMHLHRISQRARFKGLKTAAVAKMDEVADGLGLTSEQLADRLVPDFGLDADGSLRLDYGPRRFVVGFDEQLRPYVTDESGKRLKTLPKPGVRDDTELATASYQRFAALKKDVRTVASEQVRRLEQAMVTGRRWTGAEFRALFAGHPLLWHIVRRLVWARFDDGGGGVGGTVTGSLRIAEDRTLATVDDEPATLGDDEIVGIAHSLQLDPVAAAGWAEVFADYEILQPFPQLGRATFTLTPAEADGARLRRFEGVQVPTTKLLALERRGWRRESPQDGGVQSVIEKTIAPGRVVAIHIEPGVSVGEVTYFPDQKLESVVLYDGAGSWWRDKGELTLNSLDPVAVSEIIRDLTEVTA</sequence>
<proteinExistence type="predicted"/>
<gene>
    <name evidence="2" type="ORF">SAMN04489716_3085</name>
</gene>
<evidence type="ECO:0000313" key="2">
    <source>
        <dbReference type="EMBL" id="SDT27346.1"/>
    </source>
</evidence>
<name>A0A1H1Z2D5_9ACTN</name>
<dbReference type="Proteomes" id="UP000198688">
    <property type="component" value="Chromosome I"/>
</dbReference>